<dbReference type="RefSeq" id="WP_046337087.1">
    <property type="nucleotide sequence ID" value="NZ_CAWMEF010000001.1"/>
</dbReference>
<name>A0A0B6X963_XENBV</name>
<sequence>MKNYLARVEIYDADEADYETLHKKMKALGFSREIEFKGVRYDMPDATYVTSKPGIKCSKLGEMISNVADPLSSKTASIFVCQYDDWSAYLHFSK</sequence>
<reference evidence="1 2" key="1">
    <citation type="submission" date="2014-02" db="EMBL/GenBank/DDBJ databases">
        <authorList>
            <person name="Genoscope - CEA"/>
        </authorList>
    </citation>
    <scope>NUCLEOTIDE SEQUENCE [LARGE SCALE GENOMIC DNA]</scope>
    <source>
        <strain evidence="1 2">CS03</strain>
    </source>
</reference>
<dbReference type="EMBL" id="FO818637">
    <property type="protein sequence ID" value="CDM90422.1"/>
    <property type="molecule type" value="Genomic_DNA"/>
</dbReference>
<dbReference type="AlphaFoldDB" id="A0A0B6X963"/>
<proteinExistence type="predicted"/>
<evidence type="ECO:0000313" key="1">
    <source>
        <dbReference type="EMBL" id="CDM90422.1"/>
    </source>
</evidence>
<accession>A0A0B6X963</accession>
<organism evidence="1 2">
    <name type="scientific">Xenorhabdus bovienii</name>
    <name type="common">Xenorhabdus nematophila subsp. bovienii</name>
    <dbReference type="NCBI Taxonomy" id="40576"/>
    <lineage>
        <taxon>Bacteria</taxon>
        <taxon>Pseudomonadati</taxon>
        <taxon>Pseudomonadota</taxon>
        <taxon>Gammaproteobacteria</taxon>
        <taxon>Enterobacterales</taxon>
        <taxon>Morganellaceae</taxon>
        <taxon>Xenorhabdus</taxon>
    </lineage>
</organism>
<evidence type="ECO:0008006" key="3">
    <source>
        <dbReference type="Google" id="ProtNLM"/>
    </source>
</evidence>
<dbReference type="Proteomes" id="UP000032930">
    <property type="component" value="Chromosome"/>
</dbReference>
<dbReference type="KEGG" id="xbv:XBW1_3065"/>
<gene>
    <name evidence="1" type="ORF">XBW1_3065</name>
</gene>
<protein>
    <recommendedName>
        <fullName evidence="3">Phage protein</fullName>
    </recommendedName>
</protein>
<evidence type="ECO:0000313" key="2">
    <source>
        <dbReference type="Proteomes" id="UP000032930"/>
    </source>
</evidence>